<keyword evidence="1" id="KW-1133">Transmembrane helix</keyword>
<feature type="transmembrane region" description="Helical" evidence="1">
    <location>
        <begin position="94"/>
        <end position="116"/>
    </location>
</feature>
<proteinExistence type="predicted"/>
<feature type="transmembrane region" description="Helical" evidence="1">
    <location>
        <begin position="334"/>
        <end position="352"/>
    </location>
</feature>
<protein>
    <submittedName>
        <fullName evidence="2">Uncharacterized protein</fullName>
    </submittedName>
</protein>
<feature type="transmembrane region" description="Helical" evidence="1">
    <location>
        <begin position="236"/>
        <end position="254"/>
    </location>
</feature>
<name>A0ABD3PXE8_9STRA</name>
<dbReference type="EMBL" id="JABMIG020000097">
    <property type="protein sequence ID" value="KAL3792863.1"/>
    <property type="molecule type" value="Genomic_DNA"/>
</dbReference>
<evidence type="ECO:0000313" key="2">
    <source>
        <dbReference type="EMBL" id="KAL3792863.1"/>
    </source>
</evidence>
<sequence length="453" mass="52111">MNVASHSTPPTLEPYWKCLFHEAFRQDTTPSVLKHAYLLISIVAHLPVLFPESFGRWIFRFPDSYFSFDETFLPHGNFDNTFVRFLKLISLTIGLSYTSMFVCLSITVAAYTTLIWNDATTSLHPFPWPKSWETNNDACYNDMFCEPSRKDCLVRRPGNALSNFLYFLLALMILMSTVSCGLARNVDSELPHIYGLLVSDFIFGVMLLILAVSSTVWHSCNAMWSHAVDLWSMEAVIIYLTFRMIALGVYVILFKWTESHNFASFFSSALCFAMFIGHIYDNACRWYNKHLSRFWENMCPFAVRNRLPNSPYILSIANDREKTQLLKPIGLLEIYLYALLPVSSNVLNWILIKTTFHTVGSSLLVRTLNRSLVFGWTYRLFERWGLDGCRHVLYCERKIDEAKEIGDNRLLAFWTVAAAVLSPTASLHFWTGVTVIAAFCHSRSTEVFMLSNF</sequence>
<organism evidence="2 3">
    <name type="scientific">Cyclotella cryptica</name>
    <dbReference type="NCBI Taxonomy" id="29204"/>
    <lineage>
        <taxon>Eukaryota</taxon>
        <taxon>Sar</taxon>
        <taxon>Stramenopiles</taxon>
        <taxon>Ochrophyta</taxon>
        <taxon>Bacillariophyta</taxon>
        <taxon>Coscinodiscophyceae</taxon>
        <taxon>Thalassiosirophycidae</taxon>
        <taxon>Stephanodiscales</taxon>
        <taxon>Stephanodiscaceae</taxon>
        <taxon>Cyclotella</taxon>
    </lineage>
</organism>
<feature type="transmembrane region" description="Helical" evidence="1">
    <location>
        <begin position="164"/>
        <end position="182"/>
    </location>
</feature>
<evidence type="ECO:0000313" key="3">
    <source>
        <dbReference type="Proteomes" id="UP001516023"/>
    </source>
</evidence>
<keyword evidence="1" id="KW-0812">Transmembrane</keyword>
<dbReference type="Proteomes" id="UP001516023">
    <property type="component" value="Unassembled WGS sequence"/>
</dbReference>
<evidence type="ECO:0000256" key="1">
    <source>
        <dbReference type="SAM" id="Phobius"/>
    </source>
</evidence>
<keyword evidence="3" id="KW-1185">Reference proteome</keyword>
<feature type="transmembrane region" description="Helical" evidence="1">
    <location>
        <begin position="32"/>
        <end position="50"/>
    </location>
</feature>
<feature type="transmembrane region" description="Helical" evidence="1">
    <location>
        <begin position="194"/>
        <end position="216"/>
    </location>
</feature>
<comment type="caution">
    <text evidence="2">The sequence shown here is derived from an EMBL/GenBank/DDBJ whole genome shotgun (WGS) entry which is preliminary data.</text>
</comment>
<accession>A0ABD3PXE8</accession>
<feature type="transmembrane region" description="Helical" evidence="1">
    <location>
        <begin position="261"/>
        <end position="280"/>
    </location>
</feature>
<gene>
    <name evidence="2" type="ORF">HJC23_004788</name>
</gene>
<dbReference type="AlphaFoldDB" id="A0ABD3PXE8"/>
<keyword evidence="1" id="KW-0472">Membrane</keyword>
<reference evidence="2 3" key="1">
    <citation type="journal article" date="2020" name="G3 (Bethesda)">
        <title>Improved Reference Genome for Cyclotella cryptica CCMP332, a Model for Cell Wall Morphogenesis, Salinity Adaptation, and Lipid Production in Diatoms (Bacillariophyta).</title>
        <authorList>
            <person name="Roberts W.R."/>
            <person name="Downey K.M."/>
            <person name="Ruck E.C."/>
            <person name="Traller J.C."/>
            <person name="Alverson A.J."/>
        </authorList>
    </citation>
    <scope>NUCLEOTIDE SEQUENCE [LARGE SCALE GENOMIC DNA]</scope>
    <source>
        <strain evidence="2 3">CCMP332</strain>
    </source>
</reference>